<organism evidence="1 2">
    <name type="scientific">Portunus trituberculatus</name>
    <name type="common">Swimming crab</name>
    <name type="synonym">Neptunus trituberculatus</name>
    <dbReference type="NCBI Taxonomy" id="210409"/>
    <lineage>
        <taxon>Eukaryota</taxon>
        <taxon>Metazoa</taxon>
        <taxon>Ecdysozoa</taxon>
        <taxon>Arthropoda</taxon>
        <taxon>Crustacea</taxon>
        <taxon>Multicrustacea</taxon>
        <taxon>Malacostraca</taxon>
        <taxon>Eumalacostraca</taxon>
        <taxon>Eucarida</taxon>
        <taxon>Decapoda</taxon>
        <taxon>Pleocyemata</taxon>
        <taxon>Brachyura</taxon>
        <taxon>Eubrachyura</taxon>
        <taxon>Portunoidea</taxon>
        <taxon>Portunidae</taxon>
        <taxon>Portuninae</taxon>
        <taxon>Portunus</taxon>
    </lineage>
</organism>
<gene>
    <name evidence="1" type="ORF">E2C01_028594</name>
</gene>
<evidence type="ECO:0000313" key="1">
    <source>
        <dbReference type="EMBL" id="MPC35177.1"/>
    </source>
</evidence>
<evidence type="ECO:0000313" key="2">
    <source>
        <dbReference type="Proteomes" id="UP000324222"/>
    </source>
</evidence>
<protein>
    <submittedName>
        <fullName evidence="1">Uncharacterized protein</fullName>
    </submittedName>
</protein>
<comment type="caution">
    <text evidence="1">The sequence shown here is derived from an EMBL/GenBank/DDBJ whole genome shotgun (WGS) entry which is preliminary data.</text>
</comment>
<name>A0A5B7EPI2_PORTR</name>
<reference evidence="1 2" key="1">
    <citation type="submission" date="2019-05" db="EMBL/GenBank/DDBJ databases">
        <title>Another draft genome of Portunus trituberculatus and its Hox gene families provides insights of decapod evolution.</title>
        <authorList>
            <person name="Jeong J.-H."/>
            <person name="Song I."/>
            <person name="Kim S."/>
            <person name="Choi T."/>
            <person name="Kim D."/>
            <person name="Ryu S."/>
            <person name="Kim W."/>
        </authorList>
    </citation>
    <scope>NUCLEOTIDE SEQUENCE [LARGE SCALE GENOMIC DNA]</scope>
    <source>
        <tissue evidence="1">Muscle</tissue>
    </source>
</reference>
<sequence>MTSSLWVVWGNKSTGTAYLGIKGTVSLALADLMFFEPSFTKFSIANPSGLQVTYSNFWIASHFRMVRITLGWESTQGSQSVPYVWWRACLKGMS</sequence>
<dbReference type="Proteomes" id="UP000324222">
    <property type="component" value="Unassembled WGS sequence"/>
</dbReference>
<dbReference type="EMBL" id="VSRR010003215">
    <property type="protein sequence ID" value="MPC35177.1"/>
    <property type="molecule type" value="Genomic_DNA"/>
</dbReference>
<accession>A0A5B7EPI2</accession>
<proteinExistence type="predicted"/>
<keyword evidence="2" id="KW-1185">Reference proteome</keyword>
<dbReference type="AlphaFoldDB" id="A0A5B7EPI2"/>